<evidence type="ECO:0000256" key="2">
    <source>
        <dbReference type="PROSITE-ProRule" id="PRU00047"/>
    </source>
</evidence>
<dbReference type="PANTHER" id="PTHR11439">
    <property type="entry name" value="GAG-POL-RELATED RETROTRANSPOSON"/>
    <property type="match status" value="1"/>
</dbReference>
<evidence type="ECO:0000313" key="5">
    <source>
        <dbReference type="EMBL" id="KAK9922966.1"/>
    </source>
</evidence>
<dbReference type="GO" id="GO:0003676">
    <property type="term" value="F:nucleic acid binding"/>
    <property type="evidence" value="ECO:0007669"/>
    <property type="project" value="InterPro"/>
</dbReference>
<gene>
    <name evidence="5" type="ORF">M0R45_031402</name>
</gene>
<accession>A0AAW1WE67</accession>
<keyword evidence="1" id="KW-0645">Protease</keyword>
<proteinExistence type="predicted"/>
<sequence>MDRERSGSISCPPYFDGEDYTQWKVMMQAFLQSLDENIWNIVENGWEHPIKPVQSKTAEGSSVKTELKPRSEWLTSEIRDYNNDVKARNSDPIAEHRIVKKFLRSLHLSFQNKQIDIEEAQDLDTYSLDELLGNLQTFEMKIKPDRKMKNIALNIVKKGKEKEIEDTSDFSAEDFALLTKQFKKFVRSGNSFQDVKNPSGSSSWKNLSKNFSFEKDTKTNRFSPKKVFNDKPKCFECQGFGHLAADCGNRKYQARSSRALQSTWSDTESENHSENEEENIALTVALLSNPSCDSDDDEHNNEEWADKYEEMCRASTKMIKINEDLNNKLTLVEKENNEITDRLKSHTENWEIERIACVDRINTLQDNLNAQIFLVNSLSSDNKKLEFDLHESQEKFSKFSIGSDKMSKMIGIGKTVSDKRGLGYTSDMSVKENKPTRFVKSSGISNSVNLPHSRSHFTSVNSPHTVSDHVDATCLFAPLNSNVSEFIEATCLVALTVLSARNADTWYIDSGCSRHMTGDKSWFSSFSNEFTSGSVTFGDGRKAKVMGKGNVDTPGIPNLQNVLFVEGLHSNLISVSQLCDDYEGVNFNKHACVVLDGNGKSVMGGLRSKDNCFCIQANETNTLQVCKKAKASDNLLELWHQRLGHINFQDLLSLSNKEGARGLPRLSGKIDTVCEGCKLGKQTRSWHKEINVVTTSQPLDLMHMDLVGPIQTENIGEQTPYELWKGKKPNVSHLRTFGSPCFILRDREHLAKFDARSDNGIFLGYSLNSRAYRVYNKRTKTILESINVTIDDSIVYPTSSLADDELYPIQGDLKLIEQESDVVNNGLFGPQPPLRRGHKQVHKDHAISDIIGDVNDGMKTRRQAASEVSDTVLLCFLSENVHKINEISCFGFVSLIEPKNVKEALSDDDWINAMQDELNQFTRNDIWYLVPRPSNANVIGTKWIFKNKTDEEGNITRNKARLVAQGYSQVEGLDFDETFAPVARIESVRLLLVVACHLRLKKALYGLKQAPRAWYERLSTHLLSKGYVRGSVNKTLFVKRVQNHVMIAQVYVDDIIFGSTSESFVKEFTKVMESEFEMSMCGELRYFLGLQVRQLRDGMFLSQSKYAVNLVKKFGMETATAISNPMGTSAKISEDLTGKSVDQTLYRSMIGSLLYLTASRLDISFSVGVCAHFQANPKESHLEAVKRIIRYVSGTSDFGVYFTFETNMEIAGYSDSDWGGNLKDRRSTSGGCFFVGNNMVAWHSKKQNCISLSTAEAEYVAAGSCCTQMLWMKQMIRDYGIPQGKLNIFCDNTSVICISKNPVQHSRTKHIELRYHFIRDLVEKHVLELAFVPTEHQLVDLFTKPLDNVHFESLRNAIGVCSNF</sequence>
<protein>
    <recommendedName>
        <fullName evidence="4">CCHC-type domain-containing protein</fullName>
    </recommendedName>
</protein>
<organism evidence="5 6">
    <name type="scientific">Rubus argutus</name>
    <name type="common">Southern blackberry</name>
    <dbReference type="NCBI Taxonomy" id="59490"/>
    <lineage>
        <taxon>Eukaryota</taxon>
        <taxon>Viridiplantae</taxon>
        <taxon>Streptophyta</taxon>
        <taxon>Embryophyta</taxon>
        <taxon>Tracheophyta</taxon>
        <taxon>Spermatophyta</taxon>
        <taxon>Magnoliopsida</taxon>
        <taxon>eudicotyledons</taxon>
        <taxon>Gunneridae</taxon>
        <taxon>Pentapetalae</taxon>
        <taxon>rosids</taxon>
        <taxon>fabids</taxon>
        <taxon>Rosales</taxon>
        <taxon>Rosaceae</taxon>
        <taxon>Rosoideae</taxon>
        <taxon>Rosoideae incertae sedis</taxon>
        <taxon>Rubus</taxon>
    </lineage>
</organism>
<dbReference type="PANTHER" id="PTHR11439:SF486">
    <property type="entry name" value="RLK (RECEPTOR-LIKE KINASE) PROTEIN, PUTATIVE-RELATED"/>
    <property type="match status" value="1"/>
</dbReference>
<dbReference type="Pfam" id="PF22936">
    <property type="entry name" value="Pol_BBD"/>
    <property type="match status" value="1"/>
</dbReference>
<comment type="caution">
    <text evidence="5">The sequence shown here is derived from an EMBL/GenBank/DDBJ whole genome shotgun (WGS) entry which is preliminary data.</text>
</comment>
<keyword evidence="3" id="KW-0175">Coiled coil</keyword>
<reference evidence="5 6" key="1">
    <citation type="journal article" date="2023" name="G3 (Bethesda)">
        <title>A chromosome-length genome assembly and annotation of blackberry (Rubus argutus, cv. 'Hillquist').</title>
        <authorList>
            <person name="Bruna T."/>
            <person name="Aryal R."/>
            <person name="Dudchenko O."/>
            <person name="Sargent D.J."/>
            <person name="Mead D."/>
            <person name="Buti M."/>
            <person name="Cavallini A."/>
            <person name="Hytonen T."/>
            <person name="Andres J."/>
            <person name="Pham M."/>
            <person name="Weisz D."/>
            <person name="Mascagni F."/>
            <person name="Usai G."/>
            <person name="Natali L."/>
            <person name="Bassil N."/>
            <person name="Fernandez G.E."/>
            <person name="Lomsadze A."/>
            <person name="Armour M."/>
            <person name="Olukolu B."/>
            <person name="Poorten T."/>
            <person name="Britton C."/>
            <person name="Davik J."/>
            <person name="Ashrafi H."/>
            <person name="Aiden E.L."/>
            <person name="Borodovsky M."/>
            <person name="Worthington M."/>
        </authorList>
    </citation>
    <scope>NUCLEOTIDE SEQUENCE [LARGE SCALE GENOMIC DNA]</scope>
    <source>
        <strain evidence="5">PI 553951</strain>
    </source>
</reference>
<keyword evidence="1" id="KW-0064">Aspartyl protease</keyword>
<dbReference type="CDD" id="cd09272">
    <property type="entry name" value="RNase_HI_RT_Ty1"/>
    <property type="match status" value="1"/>
</dbReference>
<name>A0AAW1WE67_RUBAR</name>
<dbReference type="Proteomes" id="UP001457282">
    <property type="component" value="Unassembled WGS sequence"/>
</dbReference>
<dbReference type="GO" id="GO:0008270">
    <property type="term" value="F:zinc ion binding"/>
    <property type="evidence" value="ECO:0007669"/>
    <property type="project" value="UniProtKB-KW"/>
</dbReference>
<keyword evidence="2" id="KW-0862">Zinc</keyword>
<dbReference type="InterPro" id="IPR043502">
    <property type="entry name" value="DNA/RNA_pol_sf"/>
</dbReference>
<dbReference type="InterPro" id="IPR054722">
    <property type="entry name" value="PolX-like_BBD"/>
</dbReference>
<dbReference type="GO" id="GO:0004190">
    <property type="term" value="F:aspartic-type endopeptidase activity"/>
    <property type="evidence" value="ECO:0007669"/>
    <property type="project" value="UniProtKB-KW"/>
</dbReference>
<evidence type="ECO:0000313" key="6">
    <source>
        <dbReference type="Proteomes" id="UP001457282"/>
    </source>
</evidence>
<keyword evidence="2" id="KW-0479">Metal-binding</keyword>
<dbReference type="Pfam" id="PF13976">
    <property type="entry name" value="gag_pre-integrs"/>
    <property type="match status" value="1"/>
</dbReference>
<dbReference type="PROSITE" id="PS50158">
    <property type="entry name" value="ZF_CCHC"/>
    <property type="match status" value="1"/>
</dbReference>
<dbReference type="InterPro" id="IPR001878">
    <property type="entry name" value="Znf_CCHC"/>
</dbReference>
<keyword evidence="2" id="KW-0863">Zinc-finger</keyword>
<dbReference type="Pfam" id="PF25597">
    <property type="entry name" value="SH3_retrovirus"/>
    <property type="match status" value="1"/>
</dbReference>
<feature type="coiled-coil region" evidence="3">
    <location>
        <begin position="322"/>
        <end position="349"/>
    </location>
</feature>
<evidence type="ECO:0000256" key="1">
    <source>
        <dbReference type="ARBA" id="ARBA00022750"/>
    </source>
</evidence>
<evidence type="ECO:0000259" key="4">
    <source>
        <dbReference type="PROSITE" id="PS50158"/>
    </source>
</evidence>
<dbReference type="InterPro" id="IPR057670">
    <property type="entry name" value="SH3_retrovirus"/>
</dbReference>
<keyword evidence="6" id="KW-1185">Reference proteome</keyword>
<dbReference type="EMBL" id="JBEDUW010000006">
    <property type="protein sequence ID" value="KAK9922966.1"/>
    <property type="molecule type" value="Genomic_DNA"/>
</dbReference>
<evidence type="ECO:0000256" key="3">
    <source>
        <dbReference type="SAM" id="Coils"/>
    </source>
</evidence>
<dbReference type="InterPro" id="IPR025724">
    <property type="entry name" value="GAG-pre-integrase_dom"/>
</dbReference>
<dbReference type="InterPro" id="IPR013103">
    <property type="entry name" value="RVT_2"/>
</dbReference>
<dbReference type="SUPFAM" id="SSF56672">
    <property type="entry name" value="DNA/RNA polymerases"/>
    <property type="match status" value="1"/>
</dbReference>
<dbReference type="Pfam" id="PF07727">
    <property type="entry name" value="RVT_2"/>
    <property type="match status" value="2"/>
</dbReference>
<feature type="domain" description="CCHC-type" evidence="4">
    <location>
        <begin position="233"/>
        <end position="247"/>
    </location>
</feature>
<keyword evidence="1" id="KW-0378">Hydrolase</keyword>